<keyword evidence="5" id="KW-0472">Membrane</keyword>
<dbReference type="RefSeq" id="WP_154504704.1">
    <property type="nucleotide sequence ID" value="NZ_JAQXPC010000101.1"/>
</dbReference>
<dbReference type="InterPro" id="IPR050957">
    <property type="entry name" value="BMP_lipoprotein"/>
</dbReference>
<evidence type="ECO:0000256" key="4">
    <source>
        <dbReference type="ARBA" id="ARBA00022729"/>
    </source>
</evidence>
<evidence type="ECO:0000256" key="6">
    <source>
        <dbReference type="ARBA" id="ARBA00023288"/>
    </source>
</evidence>
<keyword evidence="4 7" id="KW-0732">Signal</keyword>
<dbReference type="EMBL" id="VUMN01000016">
    <property type="protein sequence ID" value="MSS58776.1"/>
    <property type="molecule type" value="Genomic_DNA"/>
</dbReference>
<name>A0A7X2TGR8_9FIRM</name>
<dbReference type="PANTHER" id="PTHR34296:SF2">
    <property type="entry name" value="ABC TRANSPORTER GUANOSINE-BINDING PROTEIN NUPN"/>
    <property type="match status" value="1"/>
</dbReference>
<dbReference type="InterPro" id="IPR003760">
    <property type="entry name" value="PnrA-like"/>
</dbReference>
<dbReference type="GO" id="GO:0005886">
    <property type="term" value="C:plasma membrane"/>
    <property type="evidence" value="ECO:0007669"/>
    <property type="project" value="UniProtKB-SubCell"/>
</dbReference>
<evidence type="ECO:0000259" key="8">
    <source>
        <dbReference type="Pfam" id="PF02608"/>
    </source>
</evidence>
<evidence type="ECO:0000313" key="9">
    <source>
        <dbReference type="EMBL" id="MSS58776.1"/>
    </source>
</evidence>
<dbReference type="SUPFAM" id="SSF53822">
    <property type="entry name" value="Periplasmic binding protein-like I"/>
    <property type="match status" value="1"/>
</dbReference>
<dbReference type="AlphaFoldDB" id="A0A7X2TGR8"/>
<evidence type="ECO:0000256" key="5">
    <source>
        <dbReference type="ARBA" id="ARBA00023136"/>
    </source>
</evidence>
<dbReference type="PANTHER" id="PTHR34296">
    <property type="entry name" value="TRANSCRIPTIONAL ACTIVATOR PROTEIN MED"/>
    <property type="match status" value="1"/>
</dbReference>
<dbReference type="Pfam" id="PF02608">
    <property type="entry name" value="Bmp"/>
    <property type="match status" value="1"/>
</dbReference>
<dbReference type="CDD" id="cd06354">
    <property type="entry name" value="PBP1_PrnA-like"/>
    <property type="match status" value="1"/>
</dbReference>
<evidence type="ECO:0000256" key="2">
    <source>
        <dbReference type="ARBA" id="ARBA00008610"/>
    </source>
</evidence>
<evidence type="ECO:0000256" key="3">
    <source>
        <dbReference type="ARBA" id="ARBA00022475"/>
    </source>
</evidence>
<feature type="signal peptide" evidence="7">
    <location>
        <begin position="1"/>
        <end position="18"/>
    </location>
</feature>
<accession>A0A7X2TGR8</accession>
<dbReference type="Gene3D" id="3.40.50.2300">
    <property type="match status" value="2"/>
</dbReference>
<protein>
    <submittedName>
        <fullName evidence="9">BMP family ABC transporter substrate-binding protein</fullName>
    </submittedName>
</protein>
<proteinExistence type="inferred from homology"/>
<keyword evidence="3" id="KW-1003">Cell membrane</keyword>
<comment type="subcellular location">
    <subcellularLocation>
        <location evidence="1">Cell membrane</location>
        <topology evidence="1">Lipid-anchor</topology>
    </subcellularLocation>
</comment>
<gene>
    <name evidence="9" type="ORF">FYJ51_07630</name>
</gene>
<organism evidence="9 10">
    <name type="scientific">Stecheria intestinalis</name>
    <dbReference type="NCBI Taxonomy" id="2606630"/>
    <lineage>
        <taxon>Bacteria</taxon>
        <taxon>Bacillati</taxon>
        <taxon>Bacillota</taxon>
        <taxon>Erysipelotrichia</taxon>
        <taxon>Erysipelotrichales</taxon>
        <taxon>Erysipelotrichaceae</taxon>
        <taxon>Stecheria</taxon>
    </lineage>
</organism>
<evidence type="ECO:0000256" key="7">
    <source>
        <dbReference type="SAM" id="SignalP"/>
    </source>
</evidence>
<keyword evidence="6" id="KW-0449">Lipoprotein</keyword>
<sequence>MKKVLSLTLAALMSLSLAGCGGGSSAAATSAAAASEAASEAPAETAAAAAASSDMKVAMITDYGDITDKSFNQTTYEASKAFCDENGIEFEYKKPASDADADREASIEDAISEGYNVIVMPGFAFAQAIADEAPLYPDVKFVALDVAQADLDSAAGGTFSADNVYSAVYKEELAGYMAGYAAVKLGYTKLGFLGGMAVPSVVRYGSGFVQGANDAAKELGNTADVEVKYVYGGQFYGDADITSVMDTWYQSGTEVVFACGGGIYSSAAEAAVKTGGKVIGVDVDQAATIDGDYGEGITVTSAMKGLAATVNTLLSAIRDGKWDEYKGKVETLGIVSDEPSENYVQLPDDTQWGDGFTQDDYKQLVADLHSGKITVDNSIDALPTVDIAVDDQGSIKG</sequence>
<reference evidence="9 10" key="1">
    <citation type="submission" date="2019-08" db="EMBL/GenBank/DDBJ databases">
        <title>In-depth cultivation of the pig gut microbiome towards novel bacterial diversity and tailored functional studies.</title>
        <authorList>
            <person name="Wylensek D."/>
            <person name="Hitch T.C.A."/>
            <person name="Clavel T."/>
        </authorList>
    </citation>
    <scope>NUCLEOTIDE SEQUENCE [LARGE SCALE GENOMIC DNA]</scope>
    <source>
        <strain evidence="9 10">Oil+RF-744-GAM-WT-6</strain>
    </source>
</reference>
<dbReference type="Proteomes" id="UP000461880">
    <property type="component" value="Unassembled WGS sequence"/>
</dbReference>
<comment type="similarity">
    <text evidence="2">Belongs to the BMP lipoprotein family.</text>
</comment>
<dbReference type="InterPro" id="IPR028082">
    <property type="entry name" value="Peripla_BP_I"/>
</dbReference>
<feature type="domain" description="ABC transporter substrate-binding protein PnrA-like" evidence="8">
    <location>
        <begin position="56"/>
        <end position="334"/>
    </location>
</feature>
<keyword evidence="10" id="KW-1185">Reference proteome</keyword>
<comment type="caution">
    <text evidence="9">The sequence shown here is derived from an EMBL/GenBank/DDBJ whole genome shotgun (WGS) entry which is preliminary data.</text>
</comment>
<evidence type="ECO:0000313" key="10">
    <source>
        <dbReference type="Proteomes" id="UP000461880"/>
    </source>
</evidence>
<dbReference type="PROSITE" id="PS51257">
    <property type="entry name" value="PROKAR_LIPOPROTEIN"/>
    <property type="match status" value="1"/>
</dbReference>
<evidence type="ECO:0000256" key="1">
    <source>
        <dbReference type="ARBA" id="ARBA00004193"/>
    </source>
</evidence>
<feature type="chain" id="PRO_5039543150" evidence="7">
    <location>
        <begin position="19"/>
        <end position="397"/>
    </location>
</feature>